<dbReference type="InterPro" id="IPR027417">
    <property type="entry name" value="P-loop_NTPase"/>
</dbReference>
<dbReference type="InterPro" id="IPR010285">
    <property type="entry name" value="DNA_helicase_pif1-like_DEAD"/>
</dbReference>
<dbReference type="Gene3D" id="3.40.50.300">
    <property type="entry name" value="P-loop containing nucleotide triphosphate hydrolases"/>
    <property type="match status" value="1"/>
</dbReference>
<feature type="compositionally biased region" description="Polar residues" evidence="1">
    <location>
        <begin position="282"/>
        <end position="297"/>
    </location>
</feature>
<dbReference type="EMBL" id="LC738885">
    <property type="protein sequence ID" value="BDT63556.1"/>
    <property type="molecule type" value="Genomic_DNA"/>
</dbReference>
<evidence type="ECO:0000313" key="3">
    <source>
        <dbReference type="EMBL" id="BDT63556.1"/>
    </source>
</evidence>
<sequence length="1890" mass="213634">MGPKRHSEKHNGGKTSKKTKFTGNSFETNICAYPFAATRSQVWRKIAQDSKSSSLNSWPIHPSAVLKLPDKLEDAKSQLYSVSLQQAIAVRYLRNSIVHSYAGGGISVFHLGGLAGAGKTTMVKELIAELDEAKIIDSSTDEDMLLCCKSNSAIASLMSACKFDEKSLMYNSGVFLTLNKGFAIPVIHNKSEITPVKINYVVNNLCKRVSGGLGNLKFLVVDEYTMAGCREMVFIDAILRIVKLRPDIPFGGVCVIFLGDNRQNSAVVEDNNSGVQFKKQNNIKQNTQDQKSVSEKANNAIEDSDKNVATADDQELEDTSTFETGGVEEENIRNVNEAKLYTEVFTKILKTFCDRSHFGQGAFLKHVINTRIDSLNDKLNQVRVTNNDMIFNFEKSKDGEINNKNLQSEKHHQSDKEIIMCKDEDEDDNIFDDDFNKLLTDENILKIMSENALMSTISNGRVGICQTEHFSQRATKIIKANEHYKQQLHQQERGKKITKNEKCNFNNIIGKLPLSAIIEEGMNAEMDHLIMLRNLNTSEIENHTQNIFTTVFEMAMKAMVEIDYSGREKLYIVSSLSERFSDTHVTSLMDHELLNAKLVLGNDEKCIDAVPFFSSHARNKALAACIRNAFLRDGRDIKEELPISVYFKENIDTVAKFVEYPLLTFECLKAKALEIRIKLLSSFSPSSSCCVGAKKEKPQMRNENSEVDCYDELDDDDYPCGDVDYIEDDLNNISNDEFTVISREDTPKEIAHDLSTNERVGLMVDFHVKWNIWLKQKKPSDVVRARIWYLYLLVRMHQTIFDNGEFPSLDMSSFYGRLFFKSSEWPNLSGEDNEGKTLHEEYWMRALSMPVSSVGDTNQNMLLSAYSSLLSAVSRTYIISSLKRVDVIKHAYSLMYGVSLLDMTVSLPDLIDVRKIFPNTFNEKYVDPMRYFGCIFPSMVSEFLMKRQEDVLNMVKMTESAKGSLKVSKVISNVVKATRNTNFTQKSIVMAMQMLTSISKGNMRHALIQQHYHQKGKKNAEETGNNKDNLTEKISKEVALVVEKGNRNRNMERMMGAITLTKKHSQKNAVSYLVDMSISTQTNHPIGSSSSNIPQNVNAIKATRSDVKFVVKNIDLTYIGYDHMIRQDHRLHIINLIKNLHFNKKSNLFDVLTDSNLLRQSMDSRKFTNILIGVRNKVTRAKSVIIYQGQNVVFTTTNNCVRPIHGAQEKFVTKDTGVVTDINMKNGELTVSVFVERLGSIIHLKEGQHMLGTNNENNINNAYVKYLPFESSQAMTIYSCQGHTFFRDTVVDLSGASTQDAYVAITRNSDPLNLYIVETHTTERKNLSNLKYSMSKDKASLMPIGGLGDLGGDAFVNYDQVNAAYEVLSAMNDYDGDEDNASPLMYSVMDPTKDVVSAAQKFIINRSGNALAFNAVWMANTGKKLQDSGLKSELQSIRNFFFPKEKDSKFADYYEEISHRKIMELYTAVIRSTTHYAIASNLIRRPNNKLLEEYETKHRNKRDYIKIHPSFVNRSPKESTVSNFLYDVAPHSVTMMILQFYIHYLFLVYERLHVCNASFAFLPAPTPMLNQHVRGAATNLGNAMMVPGLAYESKDFISSADGGERDGKMRIPVTATDYVSDNIIGMLSNAESEEKVAEYTDYACKSMLHNLRRTGKFCRPHEACGLSKHGAIVASIDNEDGVQNIHYSKENGWVTMAAEANLYCLLIFMTKLAAASGVTVYTIEDSNFLECNKDNNNSFIHQLVLKCSNLHLKLSNDILWCGQVYPMKRVQFSLHAKRSGSNCDIDSIPKQVFSDQFYKFLFDRKQLYGVKLLAIVEMMGHEFASCLTSDMRMNMYNGVGSVVDILSIDNEEERYSIIISINKFILKNIKDVLFLGGGKRVSFFFSCSVK</sequence>
<dbReference type="GO" id="GO:0003678">
    <property type="term" value="F:DNA helicase activity"/>
    <property type="evidence" value="ECO:0007669"/>
    <property type="project" value="InterPro"/>
</dbReference>
<evidence type="ECO:0000259" key="2">
    <source>
        <dbReference type="Pfam" id="PF05970"/>
    </source>
</evidence>
<dbReference type="SUPFAM" id="SSF52540">
    <property type="entry name" value="P-loop containing nucleoside triphosphate hydrolases"/>
    <property type="match status" value="1"/>
</dbReference>
<feature type="domain" description="DNA helicase Pif1-like DEAD-box helicase" evidence="2">
    <location>
        <begin position="97"/>
        <end position="274"/>
    </location>
</feature>
<name>A0A9C7C9U0_9VIRU</name>
<evidence type="ECO:0000256" key="1">
    <source>
        <dbReference type="SAM" id="MobiDB-lite"/>
    </source>
</evidence>
<dbReference type="GO" id="GO:0000723">
    <property type="term" value="P:telomere maintenance"/>
    <property type="evidence" value="ECO:0007669"/>
    <property type="project" value="InterPro"/>
</dbReference>
<proteinExistence type="predicted"/>
<feature type="region of interest" description="Disordered" evidence="1">
    <location>
        <begin position="1"/>
        <end position="21"/>
    </location>
</feature>
<dbReference type="Pfam" id="PF05970">
    <property type="entry name" value="PIF1"/>
    <property type="match status" value="1"/>
</dbReference>
<protein>
    <submittedName>
        <fullName evidence="3">Wsv447-like protein</fullName>
    </submittedName>
</protein>
<reference evidence="3" key="1">
    <citation type="submission" date="2022-10" db="EMBL/GenBank/DDBJ databases">
        <title>Genome sequences of endogenous nimaviruses in decapod crustaceans.</title>
        <authorList>
            <person name="Kawato S."/>
            <person name="Nozaki R."/>
            <person name="Kondo H."/>
            <person name="Hirono I."/>
        </authorList>
    </citation>
    <scope>NUCLEOTIDE SEQUENCE</scope>
    <source>
        <strain evidence="3">Toyama2020</strain>
    </source>
</reference>
<feature type="region of interest" description="Disordered" evidence="1">
    <location>
        <begin position="282"/>
        <end position="328"/>
    </location>
</feature>
<accession>A0A9C7C9U0</accession>
<organism evidence="3">
    <name type="scientific">Pasiphaea japonica whispovirus</name>
    <dbReference type="NCBI Taxonomy" id="2984286"/>
    <lineage>
        <taxon>Viruses</taxon>
        <taxon>Viruses incertae sedis</taxon>
        <taxon>Naldaviricetes</taxon>
        <taxon>Nimaviridae</taxon>
        <taxon>Whispovirus</taxon>
    </lineage>
</organism>
<dbReference type="GO" id="GO:0006281">
    <property type="term" value="P:DNA repair"/>
    <property type="evidence" value="ECO:0007669"/>
    <property type="project" value="InterPro"/>
</dbReference>